<dbReference type="GO" id="GO:0005886">
    <property type="term" value="C:plasma membrane"/>
    <property type="evidence" value="ECO:0007669"/>
    <property type="project" value="UniProtKB-SubCell"/>
</dbReference>
<evidence type="ECO:0000313" key="7">
    <source>
        <dbReference type="EMBL" id="TCP31802.1"/>
    </source>
</evidence>
<keyword evidence="3 6" id="KW-0812">Transmembrane</keyword>
<protein>
    <recommendedName>
        <fullName evidence="6">Probable membrane transporter protein</fullName>
    </recommendedName>
</protein>
<dbReference type="Pfam" id="PF01925">
    <property type="entry name" value="TauE"/>
    <property type="match status" value="1"/>
</dbReference>
<evidence type="ECO:0000313" key="8">
    <source>
        <dbReference type="Proteomes" id="UP000295416"/>
    </source>
</evidence>
<proteinExistence type="inferred from homology"/>
<dbReference type="OrthoDB" id="9792581at2"/>
<feature type="transmembrane region" description="Helical" evidence="6">
    <location>
        <begin position="110"/>
        <end position="126"/>
    </location>
</feature>
<keyword evidence="5 6" id="KW-0472">Membrane</keyword>
<comment type="subcellular location">
    <subcellularLocation>
        <location evidence="6">Cell membrane</location>
        <topology evidence="6">Multi-pass membrane protein</topology>
    </subcellularLocation>
    <subcellularLocation>
        <location evidence="1">Membrane</location>
        <topology evidence="1">Multi-pass membrane protein</topology>
    </subcellularLocation>
</comment>
<evidence type="ECO:0000256" key="6">
    <source>
        <dbReference type="RuleBase" id="RU363041"/>
    </source>
</evidence>
<feature type="transmembrane region" description="Helical" evidence="6">
    <location>
        <begin position="81"/>
        <end position="98"/>
    </location>
</feature>
<evidence type="ECO:0000256" key="1">
    <source>
        <dbReference type="ARBA" id="ARBA00004141"/>
    </source>
</evidence>
<feature type="transmembrane region" description="Helical" evidence="6">
    <location>
        <begin position="7"/>
        <end position="30"/>
    </location>
</feature>
<feature type="transmembrane region" description="Helical" evidence="6">
    <location>
        <begin position="236"/>
        <end position="257"/>
    </location>
</feature>
<dbReference type="PANTHER" id="PTHR43701:SF13">
    <property type="entry name" value="MEMBRANE TRANSPORTER PROTEIN YRKJ-RELATED"/>
    <property type="match status" value="1"/>
</dbReference>
<dbReference type="RefSeq" id="WP_132743522.1">
    <property type="nucleotide sequence ID" value="NZ_SLXK01000002.1"/>
</dbReference>
<evidence type="ECO:0000256" key="5">
    <source>
        <dbReference type="ARBA" id="ARBA00023136"/>
    </source>
</evidence>
<accession>A0A4R2PA25</accession>
<keyword evidence="4 6" id="KW-1133">Transmembrane helix</keyword>
<dbReference type="PANTHER" id="PTHR43701">
    <property type="entry name" value="MEMBRANE TRANSPORTER PROTEIN MJ0441-RELATED"/>
    <property type="match status" value="1"/>
</dbReference>
<evidence type="ECO:0000256" key="3">
    <source>
        <dbReference type="ARBA" id="ARBA00022692"/>
    </source>
</evidence>
<gene>
    <name evidence="7" type="ORF">EV207_102295</name>
</gene>
<feature type="transmembrane region" description="Helical" evidence="6">
    <location>
        <begin position="50"/>
        <end position="69"/>
    </location>
</feature>
<comment type="caution">
    <text evidence="7">The sequence shown here is derived from an EMBL/GenBank/DDBJ whole genome shotgun (WGS) entry which is preliminary data.</text>
</comment>
<name>A0A4R2PA25_9BACL</name>
<feature type="transmembrane region" description="Helical" evidence="6">
    <location>
        <begin position="180"/>
        <end position="199"/>
    </location>
</feature>
<organism evidence="7 8">
    <name type="scientific">Scopulibacillus darangshiensis</name>
    <dbReference type="NCBI Taxonomy" id="442528"/>
    <lineage>
        <taxon>Bacteria</taxon>
        <taxon>Bacillati</taxon>
        <taxon>Bacillota</taxon>
        <taxon>Bacilli</taxon>
        <taxon>Bacillales</taxon>
        <taxon>Sporolactobacillaceae</taxon>
        <taxon>Scopulibacillus</taxon>
    </lineage>
</organism>
<keyword evidence="6" id="KW-1003">Cell membrane</keyword>
<sequence>MSITFLIILFILGFIGSFVSGMVGVGGAIINYPMILYIPPLLGTALLSPHHVSGIVAVQVFFATLSGVFAYRNGGYLNKNLIIYMGASVLAGSLIGGYGSDLLSGEHINLVYGILAVIAAILILLPKKGIDEDQASCDFNKLLASSLAFIVGIAAGIVGAGGAFLLVPIMLTVLKLPTRVTIATSLAITFLSSVGSAIGKLVTHQILFIPAAVLVVASVIASPLGAAAGKKINTKVLQFVLAALIMITAIKVWMSLLQG</sequence>
<dbReference type="InterPro" id="IPR002781">
    <property type="entry name" value="TM_pro_TauE-like"/>
</dbReference>
<dbReference type="AlphaFoldDB" id="A0A4R2PA25"/>
<evidence type="ECO:0000256" key="2">
    <source>
        <dbReference type="ARBA" id="ARBA00009142"/>
    </source>
</evidence>
<dbReference type="Proteomes" id="UP000295416">
    <property type="component" value="Unassembled WGS sequence"/>
</dbReference>
<reference evidence="7 8" key="1">
    <citation type="submission" date="2019-03" db="EMBL/GenBank/DDBJ databases">
        <title>Genomic Encyclopedia of Type Strains, Phase IV (KMG-IV): sequencing the most valuable type-strain genomes for metagenomic binning, comparative biology and taxonomic classification.</title>
        <authorList>
            <person name="Goeker M."/>
        </authorList>
    </citation>
    <scope>NUCLEOTIDE SEQUENCE [LARGE SCALE GENOMIC DNA]</scope>
    <source>
        <strain evidence="7 8">DSM 19377</strain>
    </source>
</reference>
<dbReference type="EMBL" id="SLXK01000002">
    <property type="protein sequence ID" value="TCP31802.1"/>
    <property type="molecule type" value="Genomic_DNA"/>
</dbReference>
<keyword evidence="8" id="KW-1185">Reference proteome</keyword>
<dbReference type="InterPro" id="IPR051598">
    <property type="entry name" value="TSUP/Inactive_protease-like"/>
</dbReference>
<evidence type="ECO:0000256" key="4">
    <source>
        <dbReference type="ARBA" id="ARBA00022989"/>
    </source>
</evidence>
<feature type="transmembrane region" description="Helical" evidence="6">
    <location>
        <begin position="147"/>
        <end position="174"/>
    </location>
</feature>
<comment type="similarity">
    <text evidence="2 6">Belongs to the 4-toluene sulfonate uptake permease (TSUP) (TC 2.A.102) family.</text>
</comment>
<feature type="transmembrane region" description="Helical" evidence="6">
    <location>
        <begin position="206"/>
        <end position="224"/>
    </location>
</feature>